<accession>A0AAD1U062</accession>
<feature type="region of interest" description="Disordered" evidence="1">
    <location>
        <begin position="328"/>
        <end position="354"/>
    </location>
</feature>
<feature type="region of interest" description="Disordered" evidence="1">
    <location>
        <begin position="1"/>
        <end position="36"/>
    </location>
</feature>
<comment type="caution">
    <text evidence="2">The sequence shown here is derived from an EMBL/GenBank/DDBJ whole genome shotgun (WGS) entry which is preliminary data.</text>
</comment>
<name>A0AAD1U062_EUPCR</name>
<feature type="compositionally biased region" description="Basic residues" evidence="1">
    <location>
        <begin position="259"/>
        <end position="269"/>
    </location>
</feature>
<proteinExistence type="predicted"/>
<feature type="compositionally biased region" description="Basic and acidic residues" evidence="1">
    <location>
        <begin position="270"/>
        <end position="279"/>
    </location>
</feature>
<feature type="compositionally biased region" description="Low complexity" evidence="1">
    <location>
        <begin position="330"/>
        <end position="346"/>
    </location>
</feature>
<reference evidence="2" key="1">
    <citation type="submission" date="2023-07" db="EMBL/GenBank/DDBJ databases">
        <authorList>
            <consortium name="AG Swart"/>
            <person name="Singh M."/>
            <person name="Singh A."/>
            <person name="Seah K."/>
            <person name="Emmerich C."/>
        </authorList>
    </citation>
    <scope>NUCLEOTIDE SEQUENCE</scope>
    <source>
        <strain evidence="2">DP1</strain>
    </source>
</reference>
<dbReference type="AlphaFoldDB" id="A0AAD1U062"/>
<keyword evidence="3" id="KW-1185">Reference proteome</keyword>
<gene>
    <name evidence="2" type="ORF">ECRASSUSDP1_LOCUS677</name>
</gene>
<feature type="region of interest" description="Disordered" evidence="1">
    <location>
        <begin position="259"/>
        <end position="282"/>
    </location>
</feature>
<dbReference type="EMBL" id="CAMPGE010000635">
    <property type="protein sequence ID" value="CAI2359388.1"/>
    <property type="molecule type" value="Genomic_DNA"/>
</dbReference>
<organism evidence="2 3">
    <name type="scientific">Euplotes crassus</name>
    <dbReference type="NCBI Taxonomy" id="5936"/>
    <lineage>
        <taxon>Eukaryota</taxon>
        <taxon>Sar</taxon>
        <taxon>Alveolata</taxon>
        <taxon>Ciliophora</taxon>
        <taxon>Intramacronucleata</taxon>
        <taxon>Spirotrichea</taxon>
        <taxon>Hypotrichia</taxon>
        <taxon>Euplotida</taxon>
        <taxon>Euplotidae</taxon>
        <taxon>Moneuplotes</taxon>
    </lineage>
</organism>
<evidence type="ECO:0000256" key="1">
    <source>
        <dbReference type="SAM" id="MobiDB-lite"/>
    </source>
</evidence>
<evidence type="ECO:0000313" key="2">
    <source>
        <dbReference type="EMBL" id="CAI2359388.1"/>
    </source>
</evidence>
<feature type="compositionally biased region" description="Polar residues" evidence="1">
    <location>
        <begin position="1"/>
        <end position="31"/>
    </location>
</feature>
<sequence>MFRSPTTRINLHRNSSSSLVSATNAISQDAQGKTKKQKDCPKIVSLCIPKKRQRNRLVSKKNLFKEIVALQTKSKPKSPEESPSQLRKRLGMMGDMRSFNLIPSDLIKHKLNYYYTPYNKKKLKTYFMTFGENAPNHIASPLEGLDAEQNLPCWKPIAEFILQAEHKQFKKIIGKFRKREIHEMKNNIKRSQQVFKKIVMKNRRFARLFQKVVKHTYSQIGITKGKEISDEMRHKISEILKNSLNMKIQEIKRRIRNHKRLTSFRKRTRRENSLNEDSKSATYEDLDDTKQLGVLEPLFEQNEFDNITNMKEYNNFVEEEKDNKYGFKISENSSSSSYTSSSSPSSQEKSDIHFSNKDLLSKLTRRRKHTIPRKSKFLKQQSTFRSGLRKICKAPSFMHSRNTSDSKDFVEYDSSSNILQKCNKNIISSKKVPRVSNQKWKSFLMPPNEYETHQAMLQIVSRRKSSFNTEKQDKNATELQNNISKYNISNYYLKGAKDILTQRVFSEPRLSKISGIDQTIEKSLGDSTMLANNSKADSYNTQSILPKISLMVNKSHSVSRLKWNRKISKIVSKRVKNKTKLTGENIMHNEKSVTRRLCRPRRSVKTKLECLYQLNSPKISHCLGR</sequence>
<dbReference type="Proteomes" id="UP001295684">
    <property type="component" value="Unassembled WGS sequence"/>
</dbReference>
<protein>
    <submittedName>
        <fullName evidence="2">Uncharacterized protein</fullName>
    </submittedName>
</protein>
<evidence type="ECO:0000313" key="3">
    <source>
        <dbReference type="Proteomes" id="UP001295684"/>
    </source>
</evidence>